<dbReference type="AlphaFoldDB" id="F0STB8"/>
<accession>F0STB8</accession>
<sequence>MELSPFHSFASRLVAVLRDLLLARTRFHRVPPFRQDRANHHPDGLGSNVATCLIASTSNNALLRDRRWRILPRFDGLIAFVPSMCYPCMIPDV</sequence>
<gene>
    <name evidence="1" type="ordered locus">Plabr_2781</name>
</gene>
<evidence type="ECO:0000313" key="1">
    <source>
        <dbReference type="EMBL" id="ADY60380.1"/>
    </source>
</evidence>
<dbReference type="Proteomes" id="UP000006860">
    <property type="component" value="Chromosome"/>
</dbReference>
<keyword evidence="2" id="KW-1185">Reference proteome</keyword>
<reference evidence="2" key="1">
    <citation type="submission" date="2011-02" db="EMBL/GenBank/DDBJ databases">
        <title>The complete genome of Planctomyces brasiliensis DSM 5305.</title>
        <authorList>
            <person name="Lucas S."/>
            <person name="Copeland A."/>
            <person name="Lapidus A."/>
            <person name="Bruce D."/>
            <person name="Goodwin L."/>
            <person name="Pitluck S."/>
            <person name="Kyrpides N."/>
            <person name="Mavromatis K."/>
            <person name="Pagani I."/>
            <person name="Ivanova N."/>
            <person name="Ovchinnikova G."/>
            <person name="Lu M."/>
            <person name="Detter J.C."/>
            <person name="Han C."/>
            <person name="Land M."/>
            <person name="Hauser L."/>
            <person name="Markowitz V."/>
            <person name="Cheng J.-F."/>
            <person name="Hugenholtz P."/>
            <person name="Woyke T."/>
            <person name="Wu D."/>
            <person name="Tindall B."/>
            <person name="Pomrenke H.G."/>
            <person name="Brambilla E."/>
            <person name="Klenk H.-P."/>
            <person name="Eisen J.A."/>
        </authorList>
    </citation>
    <scope>NUCLEOTIDE SEQUENCE [LARGE SCALE GENOMIC DNA]</scope>
    <source>
        <strain evidence="2">ATCC 49424 / DSM 5305 / JCM 21570 / NBRC 103401 / IFAM 1448</strain>
    </source>
</reference>
<organism evidence="1 2">
    <name type="scientific">Rubinisphaera brasiliensis (strain ATCC 49424 / DSM 5305 / JCM 21570 / IAM 15109 / NBRC 103401 / IFAM 1448)</name>
    <name type="common">Planctomyces brasiliensis</name>
    <dbReference type="NCBI Taxonomy" id="756272"/>
    <lineage>
        <taxon>Bacteria</taxon>
        <taxon>Pseudomonadati</taxon>
        <taxon>Planctomycetota</taxon>
        <taxon>Planctomycetia</taxon>
        <taxon>Planctomycetales</taxon>
        <taxon>Planctomycetaceae</taxon>
        <taxon>Rubinisphaera</taxon>
    </lineage>
</organism>
<proteinExistence type="predicted"/>
<evidence type="ECO:0000313" key="2">
    <source>
        <dbReference type="Proteomes" id="UP000006860"/>
    </source>
</evidence>
<dbReference type="HOGENOM" id="CLU_2397747_0_0_0"/>
<dbReference type="KEGG" id="pbs:Plabr_2781"/>
<dbReference type="EMBL" id="CP002546">
    <property type="protein sequence ID" value="ADY60380.1"/>
    <property type="molecule type" value="Genomic_DNA"/>
</dbReference>
<name>F0STB8_RUBBR</name>
<protein>
    <submittedName>
        <fullName evidence="1">Uncharacterized protein</fullName>
    </submittedName>
</protein>